<dbReference type="InterPro" id="IPR036291">
    <property type="entry name" value="NAD(P)-bd_dom_sf"/>
</dbReference>
<dbReference type="PANTHER" id="PTHR43639">
    <property type="entry name" value="OXIDOREDUCTASE, SHORT-CHAIN DEHYDROGENASE/REDUCTASE FAMILY (AFU_ORTHOLOGUE AFUA_5G02870)"/>
    <property type="match status" value="1"/>
</dbReference>
<dbReference type="InterPro" id="IPR002347">
    <property type="entry name" value="SDR_fam"/>
</dbReference>
<dbReference type="RefSeq" id="WP_188790806.1">
    <property type="nucleotide sequence ID" value="NZ_BMJV01000005.1"/>
</dbReference>
<comment type="caution">
    <text evidence="3">The sequence shown here is derived from an EMBL/GenBank/DDBJ whole genome shotgun (WGS) entry which is preliminary data.</text>
</comment>
<proteinExistence type="inferred from homology"/>
<dbReference type="PANTHER" id="PTHR43639:SF1">
    <property type="entry name" value="SHORT-CHAIN DEHYDROGENASE_REDUCTASE FAMILY PROTEIN"/>
    <property type="match status" value="1"/>
</dbReference>
<keyword evidence="2" id="KW-0560">Oxidoreductase</keyword>
<comment type="similarity">
    <text evidence="1">Belongs to the short-chain dehydrogenases/reductases (SDR) family.</text>
</comment>
<dbReference type="EMBL" id="BMJV01000005">
    <property type="protein sequence ID" value="GGG77254.1"/>
    <property type="molecule type" value="Genomic_DNA"/>
</dbReference>
<dbReference type="Pfam" id="PF13561">
    <property type="entry name" value="adh_short_C2"/>
    <property type="match status" value="1"/>
</dbReference>
<organism evidence="3 4">
    <name type="scientific">Salipiger pallidus</name>
    <dbReference type="NCBI Taxonomy" id="1775170"/>
    <lineage>
        <taxon>Bacteria</taxon>
        <taxon>Pseudomonadati</taxon>
        <taxon>Pseudomonadota</taxon>
        <taxon>Alphaproteobacteria</taxon>
        <taxon>Rhodobacterales</taxon>
        <taxon>Roseobacteraceae</taxon>
        <taxon>Salipiger</taxon>
    </lineage>
</organism>
<dbReference type="Proteomes" id="UP000617145">
    <property type="component" value="Unassembled WGS sequence"/>
</dbReference>
<keyword evidence="4" id="KW-1185">Reference proteome</keyword>
<name>A0A8J2ZKX9_9RHOB</name>
<accession>A0A8J2ZKX9</accession>
<dbReference type="GO" id="GO:0016491">
    <property type="term" value="F:oxidoreductase activity"/>
    <property type="evidence" value="ECO:0007669"/>
    <property type="project" value="UniProtKB-KW"/>
</dbReference>
<sequence length="246" mass="25302">MDHYILIGAGSGIGAALAQRLAGPGCRLLLHTGSNAARLEQVARDCRSDGAETDSCLGLTSDEALFETVAGWVEDLPEGRLTGLAFAAGYAKRGTLGDVTEADLTEALQAMPLAFQRLCRITAPKLADGRGRILCVSAFGAHRPTARSYAATAPAKAALEAQVRVFAANLAPRGISVNAVVPGYIAKDEGTHSSLTPEQWAQVAATIPMGRTGSAGEVAATAAFLLSQDAGYVTGQSLHVNGGLTL</sequence>
<dbReference type="PRINTS" id="PR00081">
    <property type="entry name" value="GDHRDH"/>
</dbReference>
<dbReference type="SUPFAM" id="SSF51735">
    <property type="entry name" value="NAD(P)-binding Rossmann-fold domains"/>
    <property type="match status" value="1"/>
</dbReference>
<reference evidence="3" key="1">
    <citation type="journal article" date="2014" name="Int. J. Syst. Evol. Microbiol.">
        <title>Complete genome sequence of Corynebacterium casei LMG S-19264T (=DSM 44701T), isolated from a smear-ripened cheese.</title>
        <authorList>
            <consortium name="US DOE Joint Genome Institute (JGI-PGF)"/>
            <person name="Walter F."/>
            <person name="Albersmeier A."/>
            <person name="Kalinowski J."/>
            <person name="Ruckert C."/>
        </authorList>
    </citation>
    <scope>NUCLEOTIDE SEQUENCE</scope>
    <source>
        <strain evidence="3">CGMCC 1.15762</strain>
    </source>
</reference>
<evidence type="ECO:0000256" key="2">
    <source>
        <dbReference type="ARBA" id="ARBA00023002"/>
    </source>
</evidence>
<gene>
    <name evidence="3" type="ORF">GCM10011415_27670</name>
</gene>
<reference evidence="3" key="2">
    <citation type="submission" date="2020-09" db="EMBL/GenBank/DDBJ databases">
        <authorList>
            <person name="Sun Q."/>
            <person name="Zhou Y."/>
        </authorList>
    </citation>
    <scope>NUCLEOTIDE SEQUENCE</scope>
    <source>
        <strain evidence="3">CGMCC 1.15762</strain>
    </source>
</reference>
<protein>
    <submittedName>
        <fullName evidence="3">Dehydrogenase</fullName>
    </submittedName>
</protein>
<dbReference type="Gene3D" id="3.40.50.720">
    <property type="entry name" value="NAD(P)-binding Rossmann-like Domain"/>
    <property type="match status" value="1"/>
</dbReference>
<evidence type="ECO:0000256" key="1">
    <source>
        <dbReference type="ARBA" id="ARBA00006484"/>
    </source>
</evidence>
<evidence type="ECO:0000313" key="4">
    <source>
        <dbReference type="Proteomes" id="UP000617145"/>
    </source>
</evidence>
<dbReference type="AlphaFoldDB" id="A0A8J2ZKX9"/>
<evidence type="ECO:0000313" key="3">
    <source>
        <dbReference type="EMBL" id="GGG77254.1"/>
    </source>
</evidence>